<accession>A0A2G9SBH4</accession>
<dbReference type="AlphaFoldDB" id="A0A2G9SBH4"/>
<feature type="compositionally biased region" description="Basic and acidic residues" evidence="1">
    <location>
        <begin position="167"/>
        <end position="176"/>
    </location>
</feature>
<proteinExistence type="predicted"/>
<evidence type="ECO:0000313" key="2">
    <source>
        <dbReference type="EMBL" id="PIO37487.1"/>
    </source>
</evidence>
<dbReference type="EMBL" id="KV926420">
    <property type="protein sequence ID" value="PIO37487.1"/>
    <property type="molecule type" value="Genomic_DNA"/>
</dbReference>
<dbReference type="Proteomes" id="UP000228934">
    <property type="component" value="Unassembled WGS sequence"/>
</dbReference>
<feature type="region of interest" description="Disordered" evidence="1">
    <location>
        <begin position="162"/>
        <end position="203"/>
    </location>
</feature>
<keyword evidence="3" id="KW-1185">Reference proteome</keyword>
<gene>
    <name evidence="2" type="ORF">AB205_0203090</name>
</gene>
<reference evidence="3" key="1">
    <citation type="journal article" date="2017" name="Nat. Commun.">
        <title>The North American bullfrog draft genome provides insight into hormonal regulation of long noncoding RNA.</title>
        <authorList>
            <person name="Hammond S.A."/>
            <person name="Warren R.L."/>
            <person name="Vandervalk B.P."/>
            <person name="Kucuk E."/>
            <person name="Khan H."/>
            <person name="Gibb E.A."/>
            <person name="Pandoh P."/>
            <person name="Kirk H."/>
            <person name="Zhao Y."/>
            <person name="Jones M."/>
            <person name="Mungall A.J."/>
            <person name="Coope R."/>
            <person name="Pleasance S."/>
            <person name="Moore R.A."/>
            <person name="Holt R.A."/>
            <person name="Round J.M."/>
            <person name="Ohora S."/>
            <person name="Walle B.V."/>
            <person name="Veldhoen N."/>
            <person name="Helbing C.C."/>
            <person name="Birol I."/>
        </authorList>
    </citation>
    <scope>NUCLEOTIDE SEQUENCE [LARGE SCALE GENOMIC DNA]</scope>
</reference>
<name>A0A2G9SBH4_AQUCT</name>
<sequence>MQQVLTDLDEPVSAQDEVGWWNVPVQQHARELAVENLGIVIPKAKVLTTGQSSANLCPAPIASSGFHGQEMVNLYPQTPVPETGDLIDFSAEEEQPGTSPAEALDTGQRVHDLCPTSAAVPEAQGEKVAVTSQQQIRIQGEKGEEMFAVPLQQSARVEEAVFPPQQRSEHLGDSTRDMSQQPDEGTEKKAAGSPPQRQLHSSGVEEVSLLPQQLAGAEGVESPAEVLATGQSATNLCPAPATTVEFQGAGAVGPSLQRQHDVVKLLLPAKSLATGQSATDLCLVPTVSLQLQEAGEIGPTAQQQTEPWNVKNHPGEALAAGERVIDLCPTPTNVSYSLQPRLEIMQTDCEFTLPD</sequence>
<organism evidence="2 3">
    <name type="scientific">Aquarana catesbeiana</name>
    <name type="common">American bullfrog</name>
    <name type="synonym">Rana catesbeiana</name>
    <dbReference type="NCBI Taxonomy" id="8400"/>
    <lineage>
        <taxon>Eukaryota</taxon>
        <taxon>Metazoa</taxon>
        <taxon>Chordata</taxon>
        <taxon>Craniata</taxon>
        <taxon>Vertebrata</taxon>
        <taxon>Euteleostomi</taxon>
        <taxon>Amphibia</taxon>
        <taxon>Batrachia</taxon>
        <taxon>Anura</taxon>
        <taxon>Neobatrachia</taxon>
        <taxon>Ranoidea</taxon>
        <taxon>Ranidae</taxon>
        <taxon>Aquarana</taxon>
    </lineage>
</organism>
<evidence type="ECO:0000313" key="3">
    <source>
        <dbReference type="Proteomes" id="UP000228934"/>
    </source>
</evidence>
<protein>
    <submittedName>
        <fullName evidence="2">Uncharacterized protein</fullName>
    </submittedName>
</protein>
<evidence type="ECO:0000256" key="1">
    <source>
        <dbReference type="SAM" id="MobiDB-lite"/>
    </source>
</evidence>